<dbReference type="EMBL" id="CAJJDM010000127">
    <property type="protein sequence ID" value="CAD8104441.1"/>
    <property type="molecule type" value="Genomic_DNA"/>
</dbReference>
<sequence length="247" mass="29778">MYVRRQIQSSINEIISFLTSAQQNQNIELPSQSSTIKLDVWQTFNIQACKLQTMQQYVMEQVLAFKVPSKQLMKKIRLQVTFINITGIQDFFYTECIGAVRKNAIFIENENRFDFCGLDKQQQIMIDITDFFNINSFFGKLQESMQPSQIGETWIKQQQTFWYERLLQILYQNIEDLQFVMNKLFRKKYKISRISLLHLFILQIFYLEQSFKLKTNLFLILFFFFLFYINLIPQFECFTKIFMYIPV</sequence>
<keyword evidence="1" id="KW-0812">Transmembrane</keyword>
<dbReference type="AlphaFoldDB" id="A0A8S1PN77"/>
<keyword evidence="1" id="KW-1133">Transmembrane helix</keyword>
<gene>
    <name evidence="2" type="ORF">PPRIM_AZ9-3.1.T1240007</name>
</gene>
<evidence type="ECO:0000313" key="3">
    <source>
        <dbReference type="Proteomes" id="UP000688137"/>
    </source>
</evidence>
<name>A0A8S1PN77_PARPR</name>
<organism evidence="2 3">
    <name type="scientific">Paramecium primaurelia</name>
    <dbReference type="NCBI Taxonomy" id="5886"/>
    <lineage>
        <taxon>Eukaryota</taxon>
        <taxon>Sar</taxon>
        <taxon>Alveolata</taxon>
        <taxon>Ciliophora</taxon>
        <taxon>Intramacronucleata</taxon>
        <taxon>Oligohymenophorea</taxon>
        <taxon>Peniculida</taxon>
        <taxon>Parameciidae</taxon>
        <taxon>Paramecium</taxon>
    </lineage>
</organism>
<feature type="transmembrane region" description="Helical" evidence="1">
    <location>
        <begin position="213"/>
        <end position="233"/>
    </location>
</feature>
<proteinExistence type="predicted"/>
<accession>A0A8S1PN77</accession>
<keyword evidence="3" id="KW-1185">Reference proteome</keyword>
<evidence type="ECO:0000313" key="2">
    <source>
        <dbReference type="EMBL" id="CAD8104441.1"/>
    </source>
</evidence>
<evidence type="ECO:0008006" key="4">
    <source>
        <dbReference type="Google" id="ProtNLM"/>
    </source>
</evidence>
<evidence type="ECO:0000256" key="1">
    <source>
        <dbReference type="SAM" id="Phobius"/>
    </source>
</evidence>
<dbReference type="Proteomes" id="UP000688137">
    <property type="component" value="Unassembled WGS sequence"/>
</dbReference>
<feature type="transmembrane region" description="Helical" evidence="1">
    <location>
        <begin position="191"/>
        <end position="207"/>
    </location>
</feature>
<protein>
    <recommendedName>
        <fullName evidence="4">Transmembrane protein</fullName>
    </recommendedName>
</protein>
<keyword evidence="1" id="KW-0472">Membrane</keyword>
<reference evidence="2" key="1">
    <citation type="submission" date="2021-01" db="EMBL/GenBank/DDBJ databases">
        <authorList>
            <consortium name="Genoscope - CEA"/>
            <person name="William W."/>
        </authorList>
    </citation>
    <scope>NUCLEOTIDE SEQUENCE</scope>
</reference>
<comment type="caution">
    <text evidence="2">The sequence shown here is derived from an EMBL/GenBank/DDBJ whole genome shotgun (WGS) entry which is preliminary data.</text>
</comment>